<organism evidence="1 2">
    <name type="scientific">Anseongella ginsenosidimutans</name>
    <dbReference type="NCBI Taxonomy" id="496056"/>
    <lineage>
        <taxon>Bacteria</taxon>
        <taxon>Pseudomonadati</taxon>
        <taxon>Bacteroidota</taxon>
        <taxon>Sphingobacteriia</taxon>
        <taxon>Sphingobacteriales</taxon>
        <taxon>Sphingobacteriaceae</taxon>
        <taxon>Anseongella</taxon>
    </lineage>
</organism>
<keyword evidence="2" id="KW-1185">Reference proteome</keyword>
<reference evidence="1 2" key="1">
    <citation type="submission" date="2019-03" db="EMBL/GenBank/DDBJ databases">
        <title>Genomic Encyclopedia of Type Strains, Phase IV (KMG-IV): sequencing the most valuable type-strain genomes for metagenomic binning, comparative biology and taxonomic classification.</title>
        <authorList>
            <person name="Goeker M."/>
        </authorList>
    </citation>
    <scope>NUCLEOTIDE SEQUENCE [LARGE SCALE GENOMIC DNA]</scope>
    <source>
        <strain evidence="1 2">DSM 21100</strain>
    </source>
</reference>
<dbReference type="Proteomes" id="UP000295807">
    <property type="component" value="Unassembled WGS sequence"/>
</dbReference>
<dbReference type="AlphaFoldDB" id="A0A4V2UT11"/>
<sequence>MGRITSPEGSASAGLACEYELQSLSHIRNSGPSEGVSMVRII</sequence>
<accession>A0A4V2UT11</accession>
<name>A0A4V2UT11_9SPHI</name>
<evidence type="ECO:0000313" key="2">
    <source>
        <dbReference type="Proteomes" id="UP000295807"/>
    </source>
</evidence>
<feature type="non-terminal residue" evidence="1">
    <location>
        <position position="42"/>
    </location>
</feature>
<comment type="caution">
    <text evidence="1">The sequence shown here is derived from an EMBL/GenBank/DDBJ whole genome shotgun (WGS) entry which is preliminary data.</text>
</comment>
<evidence type="ECO:0000313" key="1">
    <source>
        <dbReference type="EMBL" id="TCS83635.1"/>
    </source>
</evidence>
<dbReference type="EMBL" id="SMAD01000034">
    <property type="protein sequence ID" value="TCS83635.1"/>
    <property type="molecule type" value="Genomic_DNA"/>
</dbReference>
<protein>
    <submittedName>
        <fullName evidence="1">Uncharacterized protein</fullName>
    </submittedName>
</protein>
<gene>
    <name evidence="1" type="ORF">EDD80_1343</name>
</gene>
<proteinExistence type="predicted"/>